<evidence type="ECO:0000313" key="3">
    <source>
        <dbReference type="EMBL" id="NGX88348.1"/>
    </source>
</evidence>
<dbReference type="CDD" id="cd20707">
    <property type="entry name" value="MIX_III"/>
    <property type="match status" value="1"/>
</dbReference>
<dbReference type="RefSeq" id="WP_165059776.1">
    <property type="nucleotide sequence ID" value="NZ_JAADJS010000003.1"/>
</dbReference>
<feature type="transmembrane region" description="Helical" evidence="1">
    <location>
        <begin position="816"/>
        <end position="835"/>
    </location>
</feature>
<feature type="transmembrane region" description="Helical" evidence="1">
    <location>
        <begin position="756"/>
        <end position="776"/>
    </location>
</feature>
<gene>
    <name evidence="3" type="ORF">GW579_14810</name>
</gene>
<feature type="domain" description="Toxin VasX N-terminal region" evidence="2">
    <location>
        <begin position="24"/>
        <end position="176"/>
    </location>
</feature>
<dbReference type="InterPro" id="IPR046864">
    <property type="entry name" value="VasX_N"/>
</dbReference>
<dbReference type="NCBIfam" id="NF041559">
    <property type="entry name" value="BTH_I2691_fam"/>
    <property type="match status" value="1"/>
</dbReference>
<reference evidence="3 4" key="1">
    <citation type="submission" date="2020-01" db="EMBL/GenBank/DDBJ databases">
        <authorList>
            <person name="Lee S.D."/>
        </authorList>
    </citation>
    <scope>NUCLEOTIDE SEQUENCE [LARGE SCALE GENOMIC DNA]</scope>
    <source>
        <strain evidence="3 4">Lac-M11</strain>
    </source>
</reference>
<dbReference type="Proteomes" id="UP000476696">
    <property type="component" value="Unassembled WGS sequence"/>
</dbReference>
<keyword evidence="1" id="KW-0472">Membrane</keyword>
<evidence type="ECO:0000313" key="4">
    <source>
        <dbReference type="Proteomes" id="UP000476696"/>
    </source>
</evidence>
<feature type="transmembrane region" description="Helical" evidence="1">
    <location>
        <begin position="788"/>
        <end position="810"/>
    </location>
</feature>
<keyword evidence="1" id="KW-0812">Transmembrane</keyword>
<keyword evidence="4" id="KW-1185">Reference proteome</keyword>
<dbReference type="InterPro" id="IPR048126">
    <property type="entry name" value="Toxin_VasX"/>
</dbReference>
<name>A0A6M2B5D6_9GAMM</name>
<sequence>MTSDDQIIQYADASEQASLLPSGCKVCERSGIPIFPLRVAAVPKALMNSGWKPAVPQQDAELTGGAFKYVLRTLRMGYLYVLLDKRVWLAYQVTAEGYLRQFDPQDKPEGDTVEPISQRCRELGHCISASFINIDDKKYKLAWLAFSSDPWSEDVLDDYKSGKRPSSRFTQISLAALKESPASVPEALELDPSLASMKANVAEFATDIFPDMEKVTETSHGGAHGYYPRIGDVNALGLRVAQLGIQYQCKVSALALNDSVGVVQELNNRRLQIVEGRQLYNELPETRHKHMISQAIEQYLVSLKQIADENSKPRHEPTPSGYPAIGITIPAEQVARETYASQQAALQEYYYESQRAEFAAQHQRTLQGFQQRIEAIGKDLAAWYESKCWLANIVNDYSPETDPSGWAAQLSTIAACIQGGSTDEDTEKVWLKWVKDSGSPAYEGILGNQKSVMEAVYKGMGGFTNLKAVLNTKDISDWIDSKGVQMASYQLMLAMSGAFSRLSAKLDQAVLDSYSRIVQGHIYLMTGKQVTVFKVTMTVREYQQLHRDIARVQLSIHGKSIEFGGELRNGKKVSRNVSANSLPQINDPAVLRQKLTVTMASDSASSEFLASLDKGKLTDISKLNELSELRIAEVSLDNAVSKAPVKLAQSQLKNVIKGQIQLSRRLISGNALGSALGGGMLFLQVSALADNMKAVETAVNSTNARLTLMSNMTMVVSSAVETSGFVHMLVRANPWDLAPNVMVKGVLEYVHPALRLGGAIAGVSSLIDGIGIFVKWHETRKTGESEAAAWYFAAGVSTVGGGMLFIYSAYACEFAFMGPAGLAALLIIAGAAMAIQAENITRTAFEIWLCDSCFGVAGKRGDKDRVWDIHNPEDLDDAMMAYKVIVCGMTAEVDYQDLLGESGNAEDAIKMRVMLPGCNSTESAWDLKLTAQGNGETKQLLISQYGLKDILDTASAIADDGSSILRNPHHPSLPLNNTLTQHWESNALVFDGLAWVNSTRYNQAVLDVDFWPDKTAPESLMTLTMNITD</sequence>
<comment type="caution">
    <text evidence="3">The sequence shown here is derived from an EMBL/GenBank/DDBJ whole genome shotgun (WGS) entry which is preliminary data.</text>
</comment>
<organism evidence="3 4">
    <name type="scientific">Rahnella contaminans</name>
    <dbReference type="NCBI Taxonomy" id="2703882"/>
    <lineage>
        <taxon>Bacteria</taxon>
        <taxon>Pseudomonadati</taxon>
        <taxon>Pseudomonadota</taxon>
        <taxon>Gammaproteobacteria</taxon>
        <taxon>Enterobacterales</taxon>
        <taxon>Yersiniaceae</taxon>
        <taxon>Rahnella</taxon>
    </lineage>
</organism>
<accession>A0A6M2B5D6</accession>
<dbReference type="Pfam" id="PF20249">
    <property type="entry name" value="VasX_N"/>
    <property type="match status" value="1"/>
</dbReference>
<keyword evidence="1" id="KW-1133">Transmembrane helix</keyword>
<protein>
    <recommendedName>
        <fullName evidence="2">Toxin VasX N-terminal region domain-containing protein</fullName>
    </recommendedName>
</protein>
<reference evidence="3 4" key="2">
    <citation type="submission" date="2020-03" db="EMBL/GenBank/DDBJ databases">
        <title>Rahnella aceri sp. nov., isoated from traditional Jeju Makgeolli.</title>
        <authorList>
            <person name="Kim I.S."/>
            <person name="Jeon D."/>
        </authorList>
    </citation>
    <scope>NUCLEOTIDE SEQUENCE [LARGE SCALE GENOMIC DNA]</scope>
    <source>
        <strain evidence="3 4">Lac-M11</strain>
    </source>
</reference>
<dbReference type="EMBL" id="JAADJS010000003">
    <property type="protein sequence ID" value="NGX88348.1"/>
    <property type="molecule type" value="Genomic_DNA"/>
</dbReference>
<evidence type="ECO:0000259" key="2">
    <source>
        <dbReference type="Pfam" id="PF20249"/>
    </source>
</evidence>
<proteinExistence type="predicted"/>
<dbReference type="AlphaFoldDB" id="A0A6M2B5D6"/>
<evidence type="ECO:0000256" key="1">
    <source>
        <dbReference type="SAM" id="Phobius"/>
    </source>
</evidence>